<feature type="transmembrane region" description="Helical" evidence="5">
    <location>
        <begin position="91"/>
        <end position="109"/>
    </location>
</feature>
<feature type="transmembrane region" description="Helical" evidence="5">
    <location>
        <begin position="195"/>
        <end position="214"/>
    </location>
</feature>
<feature type="transmembrane region" description="Helical" evidence="5">
    <location>
        <begin position="365"/>
        <end position="387"/>
    </location>
</feature>
<accession>A0ABR7W878</accession>
<evidence type="ECO:0000256" key="2">
    <source>
        <dbReference type="ARBA" id="ARBA00022692"/>
    </source>
</evidence>
<keyword evidence="8" id="KW-1185">Reference proteome</keyword>
<reference evidence="7 8" key="1">
    <citation type="submission" date="2020-09" db="EMBL/GenBank/DDBJ databases">
        <title>Novel species in genus Gordonia.</title>
        <authorList>
            <person name="Zhang G."/>
        </authorList>
    </citation>
    <scope>NUCLEOTIDE SEQUENCE [LARGE SCALE GENOMIC DNA]</scope>
    <source>
        <strain evidence="7 8">ON-33</strain>
    </source>
</reference>
<name>A0ABR7W878_9ACTN</name>
<keyword evidence="2 5" id="KW-0812">Transmembrane</keyword>
<keyword evidence="3 5" id="KW-1133">Transmembrane helix</keyword>
<feature type="transmembrane region" description="Helical" evidence="5">
    <location>
        <begin position="33"/>
        <end position="56"/>
    </location>
</feature>
<evidence type="ECO:0000256" key="3">
    <source>
        <dbReference type="ARBA" id="ARBA00022989"/>
    </source>
</evidence>
<comment type="caution">
    <text evidence="7">The sequence shown here is derived from an EMBL/GenBank/DDBJ whole genome shotgun (WGS) entry which is preliminary data.</text>
</comment>
<evidence type="ECO:0000256" key="4">
    <source>
        <dbReference type="ARBA" id="ARBA00023136"/>
    </source>
</evidence>
<feature type="transmembrane region" description="Helical" evidence="5">
    <location>
        <begin position="62"/>
        <end position="84"/>
    </location>
</feature>
<dbReference type="EMBL" id="JACWMS010000001">
    <property type="protein sequence ID" value="MBD1319026.1"/>
    <property type="molecule type" value="Genomic_DNA"/>
</dbReference>
<evidence type="ECO:0000313" key="8">
    <source>
        <dbReference type="Proteomes" id="UP000602395"/>
    </source>
</evidence>
<gene>
    <name evidence="7" type="ORF">IDF66_05480</name>
</gene>
<feature type="transmembrane region" description="Helical" evidence="5">
    <location>
        <begin position="234"/>
        <end position="253"/>
    </location>
</feature>
<feature type="transmembrane region" description="Helical" evidence="5">
    <location>
        <begin position="338"/>
        <end position="358"/>
    </location>
</feature>
<comment type="subcellular location">
    <subcellularLocation>
        <location evidence="1">Membrane</location>
        <topology evidence="1">Multi-pass membrane protein</topology>
    </subcellularLocation>
</comment>
<sequence length="459" mass="48984">MALTFAVAAVVIVLIAVVPFPRPADFDGEELRVIVFVVAITAWPMAWTFLFGPMFLGGPGSHFFPFIWFAPAMCVAVVILAANVNAPACRVRIPVVLLMTLLPMSLLPLVNDGRGGEVLRWGVWVVLMLAVLTTGRGVRLSAVAVGCRIGVLLTAPSIAVAVVCEPDVVVANCRVDKCGLAGHAITSPFSGNGNVLGLTLALMLPFALAGTRVGRAAMLVLASALLADLAGSRTALLGIAVVTVLHFALRVAYGRMRDVILALGLFSTLTISLMPAVLVYGDEAFALRGVLWNRAKAMIVDFPLFGQGPTAWEHFGFSSIIKANYSPHNAWLDMGVSVGLWGILVVVGSAVLLVCLASRRERETLIVYFCVLLAISTLESVFVPYFLGIVAPFAALLPFFVGRGDSAFGAEPKRDIWLGIKALGRNQDSISAVVQADRIRQPGRNLQRRPAAVDQEEML</sequence>
<organism evidence="7 8">
    <name type="scientific">Gordonia hankookensis</name>
    <dbReference type="NCBI Taxonomy" id="589403"/>
    <lineage>
        <taxon>Bacteria</taxon>
        <taxon>Bacillati</taxon>
        <taxon>Actinomycetota</taxon>
        <taxon>Actinomycetes</taxon>
        <taxon>Mycobacteriales</taxon>
        <taxon>Gordoniaceae</taxon>
        <taxon>Gordonia</taxon>
    </lineage>
</organism>
<evidence type="ECO:0000256" key="5">
    <source>
        <dbReference type="SAM" id="Phobius"/>
    </source>
</evidence>
<feature type="domain" description="O-antigen ligase-related" evidence="6">
    <location>
        <begin position="220"/>
        <end position="346"/>
    </location>
</feature>
<evidence type="ECO:0000259" key="6">
    <source>
        <dbReference type="Pfam" id="PF04932"/>
    </source>
</evidence>
<keyword evidence="4 5" id="KW-0472">Membrane</keyword>
<protein>
    <submittedName>
        <fullName evidence="7">O-antigen ligase family protein</fullName>
    </submittedName>
</protein>
<feature type="transmembrane region" description="Helical" evidence="5">
    <location>
        <begin position="260"/>
        <end position="281"/>
    </location>
</feature>
<evidence type="ECO:0000313" key="7">
    <source>
        <dbReference type="EMBL" id="MBD1319026.1"/>
    </source>
</evidence>
<dbReference type="RefSeq" id="WP_190265966.1">
    <property type="nucleotide sequence ID" value="NZ_BAABAD010000003.1"/>
</dbReference>
<dbReference type="Pfam" id="PF04932">
    <property type="entry name" value="Wzy_C"/>
    <property type="match status" value="1"/>
</dbReference>
<keyword evidence="7" id="KW-0436">Ligase</keyword>
<feature type="transmembrane region" description="Helical" evidence="5">
    <location>
        <begin position="121"/>
        <end position="138"/>
    </location>
</feature>
<dbReference type="InterPro" id="IPR007016">
    <property type="entry name" value="O-antigen_ligase-rel_domated"/>
</dbReference>
<proteinExistence type="predicted"/>
<feature type="transmembrane region" description="Helical" evidence="5">
    <location>
        <begin position="6"/>
        <end position="21"/>
    </location>
</feature>
<dbReference type="GO" id="GO:0016874">
    <property type="term" value="F:ligase activity"/>
    <property type="evidence" value="ECO:0007669"/>
    <property type="project" value="UniProtKB-KW"/>
</dbReference>
<evidence type="ECO:0000256" key="1">
    <source>
        <dbReference type="ARBA" id="ARBA00004141"/>
    </source>
</evidence>
<dbReference type="Proteomes" id="UP000602395">
    <property type="component" value="Unassembled WGS sequence"/>
</dbReference>